<reference evidence="1 2" key="1">
    <citation type="journal article" date="2015" name="Genome Biol.">
        <title>Comparative genomics of Steinernema reveals deeply conserved gene regulatory networks.</title>
        <authorList>
            <person name="Dillman A.R."/>
            <person name="Macchietto M."/>
            <person name="Porter C.F."/>
            <person name="Rogers A."/>
            <person name="Williams B."/>
            <person name="Antoshechkin I."/>
            <person name="Lee M.M."/>
            <person name="Goodwin Z."/>
            <person name="Lu X."/>
            <person name="Lewis E.E."/>
            <person name="Goodrich-Blair H."/>
            <person name="Stock S.P."/>
            <person name="Adams B.J."/>
            <person name="Sternberg P.W."/>
            <person name="Mortazavi A."/>
        </authorList>
    </citation>
    <scope>NUCLEOTIDE SEQUENCE [LARGE SCALE GENOMIC DNA]</scope>
    <source>
        <strain evidence="1 2">ALL</strain>
    </source>
</reference>
<proteinExistence type="predicted"/>
<dbReference type="Proteomes" id="UP000298663">
    <property type="component" value="Unassembled WGS sequence"/>
</dbReference>
<name>A0A4U5P1R3_STECR</name>
<evidence type="ECO:0000313" key="2">
    <source>
        <dbReference type="Proteomes" id="UP000298663"/>
    </source>
</evidence>
<sequence length="80" mass="9154">MPLSNSDTVPPTRNEASILHSRHRFRKGASSWLAYTGHKVLELLSDVFAAAAFEDFMVPIRRHFVPLPLLRFCIFVARML</sequence>
<gene>
    <name evidence="1" type="ORF">L596_013663</name>
</gene>
<evidence type="ECO:0000313" key="1">
    <source>
        <dbReference type="EMBL" id="TKR89584.1"/>
    </source>
</evidence>
<organism evidence="1 2">
    <name type="scientific">Steinernema carpocapsae</name>
    <name type="common">Entomopathogenic nematode</name>
    <dbReference type="NCBI Taxonomy" id="34508"/>
    <lineage>
        <taxon>Eukaryota</taxon>
        <taxon>Metazoa</taxon>
        <taxon>Ecdysozoa</taxon>
        <taxon>Nematoda</taxon>
        <taxon>Chromadorea</taxon>
        <taxon>Rhabditida</taxon>
        <taxon>Tylenchina</taxon>
        <taxon>Panagrolaimomorpha</taxon>
        <taxon>Strongyloidoidea</taxon>
        <taxon>Steinernematidae</taxon>
        <taxon>Steinernema</taxon>
    </lineage>
</organism>
<comment type="caution">
    <text evidence="1">The sequence shown here is derived from an EMBL/GenBank/DDBJ whole genome shotgun (WGS) entry which is preliminary data.</text>
</comment>
<keyword evidence="2" id="KW-1185">Reference proteome</keyword>
<accession>A0A4U5P1R3</accession>
<reference evidence="1 2" key="2">
    <citation type="journal article" date="2019" name="G3 (Bethesda)">
        <title>Hybrid Assembly of the Genome of the Entomopathogenic Nematode Steinernema carpocapsae Identifies the X-Chromosome.</title>
        <authorList>
            <person name="Serra L."/>
            <person name="Macchietto M."/>
            <person name="Macias-Munoz A."/>
            <person name="McGill C.J."/>
            <person name="Rodriguez I.M."/>
            <person name="Rodriguez B."/>
            <person name="Murad R."/>
            <person name="Mortazavi A."/>
        </authorList>
    </citation>
    <scope>NUCLEOTIDE SEQUENCE [LARGE SCALE GENOMIC DNA]</scope>
    <source>
        <strain evidence="1 2">ALL</strain>
    </source>
</reference>
<dbReference type="EMBL" id="AZBU02000003">
    <property type="protein sequence ID" value="TKR89584.1"/>
    <property type="molecule type" value="Genomic_DNA"/>
</dbReference>
<protein>
    <submittedName>
        <fullName evidence="1">Uncharacterized protein</fullName>
    </submittedName>
</protein>
<dbReference type="AlphaFoldDB" id="A0A4U5P1R3"/>